<dbReference type="Gene3D" id="3.50.50.60">
    <property type="entry name" value="FAD/NAD(P)-binding domain"/>
    <property type="match status" value="1"/>
</dbReference>
<dbReference type="SUPFAM" id="SSF54373">
    <property type="entry name" value="FAD-linked reductases, C-terminal domain"/>
    <property type="match status" value="1"/>
</dbReference>
<dbReference type="Pfam" id="PF05199">
    <property type="entry name" value="GMC_oxred_C"/>
    <property type="match status" value="1"/>
</dbReference>
<dbReference type="PIRSF" id="PIRSF000137">
    <property type="entry name" value="Alcohol_oxidase"/>
    <property type="match status" value="1"/>
</dbReference>
<feature type="binding site" evidence="5">
    <location>
        <position position="227"/>
    </location>
    <ligand>
        <name>FAD</name>
        <dbReference type="ChEBI" id="CHEBI:57692"/>
    </ligand>
</feature>
<evidence type="ECO:0000259" key="7">
    <source>
        <dbReference type="Pfam" id="PF05199"/>
    </source>
</evidence>
<evidence type="ECO:0000313" key="8">
    <source>
        <dbReference type="EMBL" id="SNY75764.1"/>
    </source>
</evidence>
<protein>
    <submittedName>
        <fullName evidence="8">Choline dehydrogenase</fullName>
    </submittedName>
</protein>
<organism evidence="8 9">
    <name type="scientific">Nocardia amikacinitolerans</name>
    <dbReference type="NCBI Taxonomy" id="756689"/>
    <lineage>
        <taxon>Bacteria</taxon>
        <taxon>Bacillati</taxon>
        <taxon>Actinomycetota</taxon>
        <taxon>Actinomycetes</taxon>
        <taxon>Mycobacteriales</taxon>
        <taxon>Nocardiaceae</taxon>
        <taxon>Nocardia</taxon>
    </lineage>
</organism>
<gene>
    <name evidence="8" type="ORF">SAMN04244553_0566</name>
</gene>
<evidence type="ECO:0000256" key="1">
    <source>
        <dbReference type="ARBA" id="ARBA00001974"/>
    </source>
</evidence>
<accession>A0A285KSZ6</accession>
<keyword evidence="4 5" id="KW-0274">FAD</keyword>
<dbReference type="RefSeq" id="WP_097243516.1">
    <property type="nucleotide sequence ID" value="NZ_OBEG01000001.1"/>
</dbReference>
<dbReference type="Pfam" id="PF00732">
    <property type="entry name" value="GMC_oxred_N"/>
    <property type="match status" value="1"/>
</dbReference>
<comment type="cofactor">
    <cofactor evidence="1 5">
        <name>FAD</name>
        <dbReference type="ChEBI" id="CHEBI:57692"/>
    </cofactor>
</comment>
<dbReference type="Proteomes" id="UP000219565">
    <property type="component" value="Unassembled WGS sequence"/>
</dbReference>
<comment type="similarity">
    <text evidence="2">Belongs to the GMC oxidoreductase family.</text>
</comment>
<evidence type="ECO:0000256" key="3">
    <source>
        <dbReference type="ARBA" id="ARBA00022630"/>
    </source>
</evidence>
<evidence type="ECO:0000313" key="9">
    <source>
        <dbReference type="Proteomes" id="UP000219565"/>
    </source>
</evidence>
<dbReference type="InterPro" id="IPR007867">
    <property type="entry name" value="GMC_OxRtase_C"/>
</dbReference>
<dbReference type="InterPro" id="IPR012132">
    <property type="entry name" value="GMC_OxRdtase"/>
</dbReference>
<dbReference type="InterPro" id="IPR000172">
    <property type="entry name" value="GMC_OxRdtase_N"/>
</dbReference>
<dbReference type="InterPro" id="IPR036188">
    <property type="entry name" value="FAD/NAD-bd_sf"/>
</dbReference>
<evidence type="ECO:0000256" key="4">
    <source>
        <dbReference type="ARBA" id="ARBA00022827"/>
    </source>
</evidence>
<dbReference type="EMBL" id="OBEG01000001">
    <property type="protein sequence ID" value="SNY75764.1"/>
    <property type="molecule type" value="Genomic_DNA"/>
</dbReference>
<name>A0A285KSZ6_9NOCA</name>
<dbReference type="GO" id="GO:0016614">
    <property type="term" value="F:oxidoreductase activity, acting on CH-OH group of donors"/>
    <property type="evidence" value="ECO:0007669"/>
    <property type="project" value="InterPro"/>
</dbReference>
<sequence length="540" mass="56611">MARDFPPETSADYIVVGGGSAGAAAARRIADAGAAVLLLEAGGSNDSRLVQVPGMVGAMHGFSRLQRSVTWQPRTSPQPHAAGRQISQMHGLGLGGGSAVNGMIWSRGHRKNYDDWASAGCAGWSYADVLPIFQSMETFEDGANDYRGGSGPISVTRARDIAGVTTAFLDALAATTGVTHNADYNAAEQEGVSLAQWNAAGGRRQSSAEAYLRDAPPNLHVRTGAQVTRIVIDNGTAVGVEVATKQGTQRLVARQEVIVSAGSFRTAQLLMLSGIGPAAHLAEHGIPTLCDLPVGEGLQDHAVVPVVYNVTEGPVLGAAKFLTAMVKERIRANSTFLAGSYMEGIAHIRSEYADAVPDLQLFATPLGRRGADATIPGVHPDIDGACFTVYLVLLYPQSSGTVRLASRDPHAAPVIDPRYLSASADLDVLMSGVEIIREAMAHPQAASYVRAEVAPGRAGTTPAAAREDARRRMSSVYHPTGTCRMGVAERAVVDPTLKVRGIERLRVADASVMPSIPGGNTNAPSMMIGERAAQLVLEDA</sequence>
<evidence type="ECO:0000256" key="2">
    <source>
        <dbReference type="ARBA" id="ARBA00010790"/>
    </source>
</evidence>
<feature type="domain" description="Glucose-methanol-choline oxidoreductase C-terminal" evidence="7">
    <location>
        <begin position="396"/>
        <end position="529"/>
    </location>
</feature>
<dbReference type="PANTHER" id="PTHR11552">
    <property type="entry name" value="GLUCOSE-METHANOL-CHOLINE GMC OXIDOREDUCTASE"/>
    <property type="match status" value="1"/>
</dbReference>
<proteinExistence type="inferred from homology"/>
<keyword evidence="3" id="KW-0285">Flavoprotein</keyword>
<keyword evidence="9" id="KW-1185">Reference proteome</keyword>
<dbReference type="Gene3D" id="3.30.560.10">
    <property type="entry name" value="Glucose Oxidase, domain 3"/>
    <property type="match status" value="1"/>
</dbReference>
<dbReference type="SUPFAM" id="SSF51905">
    <property type="entry name" value="FAD/NAD(P)-binding domain"/>
    <property type="match status" value="1"/>
</dbReference>
<feature type="domain" description="Glucose-methanol-choline oxidoreductase N-terminal" evidence="6">
    <location>
        <begin position="12"/>
        <end position="303"/>
    </location>
</feature>
<dbReference type="GO" id="GO:0050660">
    <property type="term" value="F:flavin adenine dinucleotide binding"/>
    <property type="evidence" value="ECO:0007669"/>
    <property type="project" value="InterPro"/>
</dbReference>
<reference evidence="8 9" key="1">
    <citation type="submission" date="2017-09" db="EMBL/GenBank/DDBJ databases">
        <authorList>
            <person name="Ehlers B."/>
            <person name="Leendertz F.H."/>
        </authorList>
    </citation>
    <scope>NUCLEOTIDE SEQUENCE [LARGE SCALE GENOMIC DNA]</scope>
    <source>
        <strain evidence="8 9">DSM 45537</strain>
    </source>
</reference>
<dbReference type="PANTHER" id="PTHR11552:SF147">
    <property type="entry name" value="CHOLINE DEHYDROGENASE, MITOCHONDRIAL"/>
    <property type="match status" value="1"/>
</dbReference>
<evidence type="ECO:0000256" key="5">
    <source>
        <dbReference type="PIRSR" id="PIRSR000137-2"/>
    </source>
</evidence>
<dbReference type="OrthoDB" id="9785276at2"/>
<evidence type="ECO:0000259" key="6">
    <source>
        <dbReference type="Pfam" id="PF00732"/>
    </source>
</evidence>
<dbReference type="AlphaFoldDB" id="A0A285KSZ6"/>